<protein>
    <submittedName>
        <fullName evidence="2">Uncharacterized protein</fullName>
    </submittedName>
</protein>
<evidence type="ECO:0000313" key="2">
    <source>
        <dbReference type="EMBL" id="ETO83787.1"/>
    </source>
</evidence>
<evidence type="ECO:0000313" key="3">
    <source>
        <dbReference type="Proteomes" id="UP000028582"/>
    </source>
</evidence>
<gene>
    <name evidence="2" type="ORF">F444_02231</name>
</gene>
<dbReference type="AlphaFoldDB" id="A0A081AY26"/>
<feature type="compositionally biased region" description="Polar residues" evidence="1">
    <location>
        <begin position="1"/>
        <end position="16"/>
    </location>
</feature>
<comment type="caution">
    <text evidence="2">The sequence shown here is derived from an EMBL/GenBank/DDBJ whole genome shotgun (WGS) entry which is preliminary data.</text>
</comment>
<organism evidence="2 3">
    <name type="scientific">Phytophthora nicotianae P1976</name>
    <dbReference type="NCBI Taxonomy" id="1317066"/>
    <lineage>
        <taxon>Eukaryota</taxon>
        <taxon>Sar</taxon>
        <taxon>Stramenopiles</taxon>
        <taxon>Oomycota</taxon>
        <taxon>Peronosporomycetes</taxon>
        <taxon>Peronosporales</taxon>
        <taxon>Peronosporaceae</taxon>
        <taxon>Phytophthora</taxon>
    </lineage>
</organism>
<dbReference type="OrthoDB" id="166908at2759"/>
<name>A0A081AY26_PHYNI</name>
<feature type="region of interest" description="Disordered" evidence="1">
    <location>
        <begin position="1"/>
        <end position="22"/>
    </location>
</feature>
<reference evidence="2 3" key="1">
    <citation type="submission" date="2013-11" db="EMBL/GenBank/DDBJ databases">
        <title>The Genome Sequence of Phytophthora parasitica P1976.</title>
        <authorList>
            <consortium name="The Broad Institute Genomics Platform"/>
            <person name="Russ C."/>
            <person name="Tyler B."/>
            <person name="Panabieres F."/>
            <person name="Shan W."/>
            <person name="Tripathy S."/>
            <person name="Grunwald N."/>
            <person name="Machado M."/>
            <person name="Johnson C.S."/>
            <person name="Walker B."/>
            <person name="Young S."/>
            <person name="Zeng Q."/>
            <person name="Gargeya S."/>
            <person name="Fitzgerald M."/>
            <person name="Haas B."/>
            <person name="Abouelleil A."/>
            <person name="Allen A.W."/>
            <person name="Alvarado L."/>
            <person name="Arachchi H.M."/>
            <person name="Berlin A.M."/>
            <person name="Chapman S.B."/>
            <person name="Gainer-Dewar J."/>
            <person name="Goldberg J."/>
            <person name="Griggs A."/>
            <person name="Gujja S."/>
            <person name="Hansen M."/>
            <person name="Howarth C."/>
            <person name="Imamovic A."/>
            <person name="Ireland A."/>
            <person name="Larimer J."/>
            <person name="McCowan C."/>
            <person name="Murphy C."/>
            <person name="Pearson M."/>
            <person name="Poon T.W."/>
            <person name="Priest M."/>
            <person name="Roberts A."/>
            <person name="Saif S."/>
            <person name="Shea T."/>
            <person name="Sisk P."/>
            <person name="Sykes S."/>
            <person name="Wortman J."/>
            <person name="Nusbaum C."/>
            <person name="Birren B."/>
        </authorList>
    </citation>
    <scope>NUCLEOTIDE SEQUENCE [LARGE SCALE GENOMIC DNA]</scope>
    <source>
        <strain evidence="2 3">P1976</strain>
    </source>
</reference>
<evidence type="ECO:0000256" key="1">
    <source>
        <dbReference type="SAM" id="MobiDB-lite"/>
    </source>
</evidence>
<proteinExistence type="predicted"/>
<dbReference type="EMBL" id="ANJA01000422">
    <property type="protein sequence ID" value="ETO83787.1"/>
    <property type="molecule type" value="Genomic_DNA"/>
</dbReference>
<accession>A0A081AY26</accession>
<dbReference type="Proteomes" id="UP000028582">
    <property type="component" value="Unassembled WGS sequence"/>
</dbReference>
<sequence>MHLMSMNTITSSTTVGQKRELPVSEPDAVAAASASSVMAAGHDDDGEEILVEAEPLPHEIATDPSLRCRYPSKHCLRMRTIKKTGALHSMCAFHRAKANRNQRRLEKRKRLRLNSTDSVAESMQLSAVDAVVQHHQIKQEPSMTLQMPAFSPNLKSFMDGSMASSVALQFQSPREVASEFEPFRMPAALFPEDLEELCELVDVNVRQVCADPSEEDIRLLSQLLL</sequence>